<dbReference type="Proteomes" id="UP000192491">
    <property type="component" value="Unassembled WGS sequence"/>
</dbReference>
<evidence type="ECO:0000313" key="2">
    <source>
        <dbReference type="Proteomes" id="UP000192491"/>
    </source>
</evidence>
<organism evidence="1 2">
    <name type="scientific">Thiothrix lacustris</name>
    <dbReference type="NCBI Taxonomy" id="525917"/>
    <lineage>
        <taxon>Bacteria</taxon>
        <taxon>Pseudomonadati</taxon>
        <taxon>Pseudomonadota</taxon>
        <taxon>Gammaproteobacteria</taxon>
        <taxon>Thiotrichales</taxon>
        <taxon>Thiotrichaceae</taxon>
        <taxon>Thiothrix</taxon>
    </lineage>
</organism>
<dbReference type="STRING" id="1123401.GCA_000621325_00033"/>
<dbReference type="EMBL" id="MTEJ01000734">
    <property type="protein sequence ID" value="OQW98802.1"/>
    <property type="molecule type" value="Genomic_DNA"/>
</dbReference>
<gene>
    <name evidence="1" type="ORF">BWK73_51765</name>
</gene>
<proteinExistence type="predicted"/>
<dbReference type="AlphaFoldDB" id="A0A1Y1Q815"/>
<protein>
    <submittedName>
        <fullName evidence="1">Uncharacterized protein</fullName>
    </submittedName>
</protein>
<sequence>MNKQTLIEQRIYQLHQRIIKKLQANPEQVVGIARANLQRYRANNGNWQAYTDWEQKLSLPVIDIINILDSHDESAVLARSNSPFAGCLSAHERWEILREFKNTHETL</sequence>
<reference evidence="1 2" key="1">
    <citation type="submission" date="2017-01" db="EMBL/GenBank/DDBJ databases">
        <title>Novel large sulfur bacteria in the metagenomes of groundwater-fed chemosynthetic microbial mats in the Lake Huron basin.</title>
        <authorList>
            <person name="Sharrar A.M."/>
            <person name="Flood B.E."/>
            <person name="Bailey J.V."/>
            <person name="Jones D.S."/>
            <person name="Biddanda B."/>
            <person name="Ruberg S.A."/>
            <person name="Marcus D.N."/>
            <person name="Dick G.J."/>
        </authorList>
    </citation>
    <scope>NUCLEOTIDE SEQUENCE [LARGE SCALE GENOMIC DNA]</scope>
    <source>
        <strain evidence="1">A8</strain>
    </source>
</reference>
<accession>A0A1Y1Q815</accession>
<dbReference type="eggNOG" id="ENOG5032R9N">
    <property type="taxonomic scope" value="Bacteria"/>
</dbReference>
<comment type="caution">
    <text evidence="1">The sequence shown here is derived from an EMBL/GenBank/DDBJ whole genome shotgun (WGS) entry which is preliminary data.</text>
</comment>
<name>A0A1Y1Q815_9GAMM</name>
<evidence type="ECO:0000313" key="1">
    <source>
        <dbReference type="EMBL" id="OQW98802.1"/>
    </source>
</evidence>